<dbReference type="SUPFAM" id="SSF52313">
    <property type="entry name" value="Ribosomal protein S2"/>
    <property type="match status" value="1"/>
</dbReference>
<evidence type="ECO:0000313" key="6">
    <source>
        <dbReference type="Proteomes" id="UP000054564"/>
    </source>
</evidence>
<dbReference type="InterPro" id="IPR005706">
    <property type="entry name" value="Ribosomal_uS2_bac/mit/plastid"/>
</dbReference>
<dbReference type="InterPro" id="IPR023591">
    <property type="entry name" value="Ribosomal_uS2_flav_dom_sf"/>
</dbReference>
<dbReference type="PRINTS" id="PR00395">
    <property type="entry name" value="RIBOSOMALS2"/>
</dbReference>
<feature type="compositionally biased region" description="Low complexity" evidence="4">
    <location>
        <begin position="30"/>
        <end position="53"/>
    </location>
</feature>
<organism evidence="5 6">
    <name type="scientific">Puccinia striiformis f. sp. tritici PST-78</name>
    <dbReference type="NCBI Taxonomy" id="1165861"/>
    <lineage>
        <taxon>Eukaryota</taxon>
        <taxon>Fungi</taxon>
        <taxon>Dikarya</taxon>
        <taxon>Basidiomycota</taxon>
        <taxon>Pucciniomycotina</taxon>
        <taxon>Pucciniomycetes</taxon>
        <taxon>Pucciniales</taxon>
        <taxon>Pucciniaceae</taxon>
        <taxon>Puccinia</taxon>
    </lineage>
</organism>
<dbReference type="OrthoDB" id="2320368at2759"/>
<keyword evidence="3" id="KW-0687">Ribonucleoprotein</keyword>
<sequence>MAQLNRYQLLRQLGTAASKNPSIIINRRNSTTTTTTSADPSTSTSSTLPPSNTQNGENLKRIRTISLIQKMENDARKTVEFRQRLAEDRNRLSKLGSIQTTLQEAKPSHLGTHPEEISDITLATMITATAHLGHNKSLTNPTNFPFIYGTRSDIAIIDIRQTLTYLRRACNVIRETVLNDGIVLFSNGVEGTEKAIRLASQRLGENGYSLGTRPNGKGASWVRGTLTNSTEVLKRPRQVAKQLRLSNSTTKAGPDDHQNQRKQQAENLESLKFLPSLIVLFNPRESRVLLREAALKQIPTIGVIDTDVDPRVVTYPIPANDDAIRSIELIAGVLSRAGQDGLKKRIQLLSSQFPGSSDLSTL</sequence>
<dbReference type="InterPro" id="IPR001865">
    <property type="entry name" value="Ribosomal_uS2"/>
</dbReference>
<evidence type="ECO:0000256" key="4">
    <source>
        <dbReference type="SAM" id="MobiDB-lite"/>
    </source>
</evidence>
<protein>
    <recommendedName>
        <fullName evidence="7">Ribosomal protein S2</fullName>
    </recommendedName>
</protein>
<dbReference type="AlphaFoldDB" id="A0A0L0V1F3"/>
<dbReference type="SMR" id="A0A0L0V1F3"/>
<dbReference type="Proteomes" id="UP000054564">
    <property type="component" value="Unassembled WGS sequence"/>
</dbReference>
<name>A0A0L0V1F3_9BASI</name>
<dbReference type="PROSITE" id="PS00962">
    <property type="entry name" value="RIBOSOMAL_S2_1"/>
    <property type="match status" value="1"/>
</dbReference>
<dbReference type="STRING" id="1165861.A0A0L0V1F3"/>
<dbReference type="Pfam" id="PF00318">
    <property type="entry name" value="Ribosomal_S2"/>
    <property type="match status" value="1"/>
</dbReference>
<comment type="caution">
    <text evidence="5">The sequence shown here is derived from an EMBL/GenBank/DDBJ whole genome shotgun (WGS) entry which is preliminary data.</text>
</comment>
<accession>A0A0L0V1F3</accession>
<dbReference type="PANTHER" id="PTHR12534">
    <property type="entry name" value="30S RIBOSOMAL PROTEIN S2 PROKARYOTIC AND ORGANELLAR"/>
    <property type="match status" value="1"/>
</dbReference>
<dbReference type="InterPro" id="IPR018130">
    <property type="entry name" value="Ribosomal_uS2_CS"/>
</dbReference>
<evidence type="ECO:0000256" key="1">
    <source>
        <dbReference type="ARBA" id="ARBA00006242"/>
    </source>
</evidence>
<dbReference type="GO" id="GO:0003735">
    <property type="term" value="F:structural constituent of ribosome"/>
    <property type="evidence" value="ECO:0007669"/>
    <property type="project" value="InterPro"/>
</dbReference>
<dbReference type="Gene3D" id="3.40.50.10490">
    <property type="entry name" value="Glucose-6-phosphate isomerase like protein, domain 1"/>
    <property type="match status" value="1"/>
</dbReference>
<keyword evidence="6" id="KW-1185">Reference proteome</keyword>
<proteinExistence type="inferred from homology"/>
<gene>
    <name evidence="5" type="ORF">PSTG_13482</name>
</gene>
<dbReference type="GO" id="GO:0005763">
    <property type="term" value="C:mitochondrial small ribosomal subunit"/>
    <property type="evidence" value="ECO:0007669"/>
    <property type="project" value="TreeGrafter"/>
</dbReference>
<evidence type="ECO:0008006" key="7">
    <source>
        <dbReference type="Google" id="ProtNLM"/>
    </source>
</evidence>
<dbReference type="CDD" id="cd01425">
    <property type="entry name" value="RPS2"/>
    <property type="match status" value="1"/>
</dbReference>
<dbReference type="EMBL" id="AJIL01000145">
    <property type="protein sequence ID" value="KNE93093.1"/>
    <property type="molecule type" value="Genomic_DNA"/>
</dbReference>
<evidence type="ECO:0000256" key="2">
    <source>
        <dbReference type="ARBA" id="ARBA00022980"/>
    </source>
</evidence>
<dbReference type="NCBIfam" id="TIGR01011">
    <property type="entry name" value="rpsB_bact"/>
    <property type="match status" value="1"/>
</dbReference>
<dbReference type="PANTHER" id="PTHR12534:SF0">
    <property type="entry name" value="SMALL RIBOSOMAL SUBUNIT PROTEIN US2M"/>
    <property type="match status" value="1"/>
</dbReference>
<dbReference type="HAMAP" id="MF_00291_B">
    <property type="entry name" value="Ribosomal_uS2_B"/>
    <property type="match status" value="1"/>
</dbReference>
<keyword evidence="2" id="KW-0689">Ribosomal protein</keyword>
<evidence type="ECO:0000256" key="3">
    <source>
        <dbReference type="ARBA" id="ARBA00023274"/>
    </source>
</evidence>
<dbReference type="GO" id="GO:0006412">
    <property type="term" value="P:translation"/>
    <property type="evidence" value="ECO:0007669"/>
    <property type="project" value="InterPro"/>
</dbReference>
<comment type="similarity">
    <text evidence="1">Belongs to the universal ribosomal protein uS2 family.</text>
</comment>
<evidence type="ECO:0000313" key="5">
    <source>
        <dbReference type="EMBL" id="KNE93093.1"/>
    </source>
</evidence>
<reference evidence="6" key="1">
    <citation type="submission" date="2014-03" db="EMBL/GenBank/DDBJ databases">
        <title>The Genome Sequence of Puccinia striiformis f. sp. tritici PST-78.</title>
        <authorList>
            <consortium name="The Broad Institute Genome Sequencing Platform"/>
            <person name="Cuomo C."/>
            <person name="Hulbert S."/>
            <person name="Chen X."/>
            <person name="Walker B."/>
            <person name="Young S.K."/>
            <person name="Zeng Q."/>
            <person name="Gargeya S."/>
            <person name="Fitzgerald M."/>
            <person name="Haas B."/>
            <person name="Abouelleil A."/>
            <person name="Alvarado L."/>
            <person name="Arachchi H.M."/>
            <person name="Berlin A.M."/>
            <person name="Chapman S.B."/>
            <person name="Goldberg J."/>
            <person name="Griggs A."/>
            <person name="Gujja S."/>
            <person name="Hansen M."/>
            <person name="Howarth C."/>
            <person name="Imamovic A."/>
            <person name="Larimer J."/>
            <person name="McCowan C."/>
            <person name="Montmayeur A."/>
            <person name="Murphy C."/>
            <person name="Neiman D."/>
            <person name="Pearson M."/>
            <person name="Priest M."/>
            <person name="Roberts A."/>
            <person name="Saif S."/>
            <person name="Shea T."/>
            <person name="Sisk P."/>
            <person name="Sykes S."/>
            <person name="Wortman J."/>
            <person name="Nusbaum C."/>
            <person name="Birren B."/>
        </authorList>
    </citation>
    <scope>NUCLEOTIDE SEQUENCE [LARGE SCALE GENOMIC DNA]</scope>
    <source>
        <strain evidence="6">race PST-78</strain>
    </source>
</reference>
<feature type="region of interest" description="Disordered" evidence="4">
    <location>
        <begin position="21"/>
        <end position="58"/>
    </location>
</feature>